<comment type="caution">
    <text evidence="8">The sequence shown here is derived from an EMBL/GenBank/DDBJ whole genome shotgun (WGS) entry which is preliminary data.</text>
</comment>
<reference evidence="8 9" key="1">
    <citation type="submission" date="2024-01" db="EMBL/GenBank/DDBJ databases">
        <title>New evidence supports the origin of RcGTA from prophage.</title>
        <authorList>
            <person name="Xu Y."/>
            <person name="Liu B."/>
            <person name="Chen F."/>
        </authorList>
    </citation>
    <scope>NUCLEOTIDE SEQUENCE [LARGE SCALE GENOMIC DNA]</scope>
    <source>
        <strain evidence="8 9">CBW1107-2</strain>
    </source>
</reference>
<dbReference type="PROSITE" id="PS51387">
    <property type="entry name" value="FAD_PCMH"/>
    <property type="match status" value="1"/>
</dbReference>
<evidence type="ECO:0000256" key="1">
    <source>
        <dbReference type="ARBA" id="ARBA00022630"/>
    </source>
</evidence>
<dbReference type="PROSITE" id="PS00197">
    <property type="entry name" value="2FE2S_FER_1"/>
    <property type="match status" value="1"/>
</dbReference>
<feature type="domain" description="2Fe-2S ferredoxin-type" evidence="6">
    <location>
        <begin position="6"/>
        <end position="91"/>
    </location>
</feature>
<dbReference type="SUPFAM" id="SSF56176">
    <property type="entry name" value="FAD-binding/transporter-associated domain-like"/>
    <property type="match status" value="1"/>
</dbReference>
<keyword evidence="3" id="KW-0274">FAD</keyword>
<dbReference type="PANTHER" id="PTHR45444">
    <property type="entry name" value="XANTHINE DEHYDROGENASE"/>
    <property type="match status" value="1"/>
</dbReference>
<dbReference type="GO" id="GO:0004854">
    <property type="term" value="F:xanthine dehydrogenase activity"/>
    <property type="evidence" value="ECO:0007669"/>
    <property type="project" value="UniProtKB-EC"/>
</dbReference>
<keyword evidence="1" id="KW-0285">Flavoprotein</keyword>
<proteinExistence type="predicted"/>
<dbReference type="InterPro" id="IPR014307">
    <property type="entry name" value="Xanthine_DH_ssu"/>
</dbReference>
<dbReference type="Proteomes" id="UP001559025">
    <property type="component" value="Unassembled WGS sequence"/>
</dbReference>
<dbReference type="RefSeq" id="WP_368803554.1">
    <property type="nucleotide sequence ID" value="NZ_JAZHFV010000004.1"/>
</dbReference>
<dbReference type="InterPro" id="IPR006058">
    <property type="entry name" value="2Fe2S_fd_BS"/>
</dbReference>
<dbReference type="Pfam" id="PF01799">
    <property type="entry name" value="Fer2_2"/>
    <property type="match status" value="1"/>
</dbReference>
<evidence type="ECO:0000256" key="4">
    <source>
        <dbReference type="ARBA" id="ARBA00023002"/>
    </source>
</evidence>
<dbReference type="Gene3D" id="3.30.43.10">
    <property type="entry name" value="Uridine Diphospho-n-acetylenolpyruvylglucosamine Reductase, domain 2"/>
    <property type="match status" value="1"/>
</dbReference>
<evidence type="ECO:0000313" key="8">
    <source>
        <dbReference type="EMBL" id="MEX4008541.1"/>
    </source>
</evidence>
<dbReference type="Gene3D" id="3.30.465.10">
    <property type="match status" value="1"/>
</dbReference>
<dbReference type="EMBL" id="JAZHFV010000004">
    <property type="protein sequence ID" value="MEX4008541.1"/>
    <property type="molecule type" value="Genomic_DNA"/>
</dbReference>
<keyword evidence="4 8" id="KW-0560">Oxidoreductase</keyword>
<dbReference type="InterPro" id="IPR012675">
    <property type="entry name" value="Beta-grasp_dom_sf"/>
</dbReference>
<dbReference type="InterPro" id="IPR002888">
    <property type="entry name" value="2Fe-2S-bd"/>
</dbReference>
<evidence type="ECO:0000259" key="7">
    <source>
        <dbReference type="PROSITE" id="PS51387"/>
    </source>
</evidence>
<accession>A0ABV3WV27</accession>
<dbReference type="InterPro" id="IPR012175">
    <property type="entry name" value="Xanth_DH_ssu_bac"/>
</dbReference>
<evidence type="ECO:0000259" key="6">
    <source>
        <dbReference type="PROSITE" id="PS51085"/>
    </source>
</evidence>
<dbReference type="PANTHER" id="PTHR45444:SF3">
    <property type="entry name" value="XANTHINE DEHYDROGENASE"/>
    <property type="match status" value="1"/>
</dbReference>
<dbReference type="SUPFAM" id="SSF54292">
    <property type="entry name" value="2Fe-2S ferredoxin-like"/>
    <property type="match status" value="1"/>
</dbReference>
<gene>
    <name evidence="8" type="primary">xdhA</name>
    <name evidence="8" type="ORF">V1479_14605</name>
</gene>
<dbReference type="InterPro" id="IPR036318">
    <property type="entry name" value="FAD-bd_PCMH-like_sf"/>
</dbReference>
<evidence type="ECO:0000256" key="2">
    <source>
        <dbReference type="ARBA" id="ARBA00022723"/>
    </source>
</evidence>
<dbReference type="InterPro" id="IPR036683">
    <property type="entry name" value="CO_DH_flav_C_dom_sf"/>
</dbReference>
<organism evidence="8 9">
    <name type="scientific">Neoaquamicrobium sediminum</name>
    <dbReference type="NCBI Taxonomy" id="1849104"/>
    <lineage>
        <taxon>Bacteria</taxon>
        <taxon>Pseudomonadati</taxon>
        <taxon>Pseudomonadota</taxon>
        <taxon>Alphaproteobacteria</taxon>
        <taxon>Hyphomicrobiales</taxon>
        <taxon>Phyllobacteriaceae</taxon>
        <taxon>Neoaquamicrobium</taxon>
    </lineage>
</organism>
<dbReference type="InterPro" id="IPR001041">
    <property type="entry name" value="2Fe-2S_ferredoxin-type"/>
</dbReference>
<dbReference type="PIRSF" id="PIRSF036557">
    <property type="entry name" value="XdhA_RC"/>
    <property type="match status" value="1"/>
</dbReference>
<dbReference type="Pfam" id="PF00111">
    <property type="entry name" value="Fer2"/>
    <property type="match status" value="1"/>
</dbReference>
<feature type="domain" description="FAD-binding PCMH-type" evidence="7">
    <location>
        <begin position="196"/>
        <end position="369"/>
    </location>
</feature>
<dbReference type="InterPro" id="IPR005107">
    <property type="entry name" value="CO_DH_flav_C"/>
</dbReference>
<name>A0ABV3WV27_9HYPH</name>
<dbReference type="InterPro" id="IPR002346">
    <property type="entry name" value="Mopterin_DH_FAD-bd"/>
</dbReference>
<evidence type="ECO:0000256" key="3">
    <source>
        <dbReference type="ARBA" id="ARBA00022827"/>
    </source>
</evidence>
<keyword evidence="5" id="KW-0408">Iron</keyword>
<evidence type="ECO:0000313" key="9">
    <source>
        <dbReference type="Proteomes" id="UP001559025"/>
    </source>
</evidence>
<keyword evidence="2" id="KW-0479">Metal-binding</keyword>
<dbReference type="Gene3D" id="1.10.150.120">
    <property type="entry name" value="[2Fe-2S]-binding domain"/>
    <property type="match status" value="1"/>
</dbReference>
<dbReference type="SUPFAM" id="SSF47741">
    <property type="entry name" value="CO dehydrogenase ISP C-domain like"/>
    <property type="match status" value="1"/>
</dbReference>
<sequence length="490" mass="53195">MTNIRREIRLLLNGDEVALADVRPDETLLDLLRLRRSLRGSKEGCAEGDCGACTVLVGRVSNGELIYEGVNACIRFVGSLDGCHVVTIEHLKRPDGSLHPVQQAMVDFHGSQCGFCTPGFVMSLYALWMRSPEPSDREIETALQGNLCRCTGYEAITRAARAVSSYGRVTEDALARERDNIRARLAAMHDRKRVEIGEGEDRLVVPASVDDLAEVLAAEPTATIVAGSTDVGLWVTKFMRDIAPVVFTGGLEGLQQIGEMNGTITIGAGVSYTAARDFLAWRIPALGPLIDRIGGDQVRNMGTIGGNIANGSPIGDTPPPLIALGATLTLRRGAERRTLPLEDFFIDYGKQDRQPGEFVEAVHVPIPAPKAHFAAYKITKRRDEDITAVLGAFHLHVTDGKVSSVRIAYGGMAATPKRARAVEAALLGRPWNAETVEAALPAFDEDFQPISDMRASATYRMLAAKNLLRRFLVETSGTGKPFTVKRYEEA</sequence>
<dbReference type="InterPro" id="IPR036884">
    <property type="entry name" value="2Fe-2S-bd_dom_sf"/>
</dbReference>
<keyword evidence="9" id="KW-1185">Reference proteome</keyword>
<dbReference type="Pfam" id="PF00941">
    <property type="entry name" value="FAD_binding_5"/>
    <property type="match status" value="1"/>
</dbReference>
<dbReference type="InterPro" id="IPR016169">
    <property type="entry name" value="FAD-bd_PCMH_sub2"/>
</dbReference>
<dbReference type="PROSITE" id="PS51085">
    <property type="entry name" value="2FE2S_FER_2"/>
    <property type="match status" value="1"/>
</dbReference>
<protein>
    <submittedName>
        <fullName evidence="8">Xanthine dehydrogenase small subunit</fullName>
        <ecNumber evidence="8">1.17.1.4</ecNumber>
    </submittedName>
</protein>
<dbReference type="InterPro" id="IPR036010">
    <property type="entry name" value="2Fe-2S_ferredoxin-like_sf"/>
</dbReference>
<evidence type="ECO:0000256" key="5">
    <source>
        <dbReference type="ARBA" id="ARBA00023004"/>
    </source>
</evidence>
<dbReference type="SUPFAM" id="SSF55447">
    <property type="entry name" value="CO dehydrogenase flavoprotein C-terminal domain-like"/>
    <property type="match status" value="1"/>
</dbReference>
<dbReference type="Pfam" id="PF03450">
    <property type="entry name" value="CO_deh_flav_C"/>
    <property type="match status" value="1"/>
</dbReference>
<dbReference type="SMART" id="SM01092">
    <property type="entry name" value="CO_deh_flav_C"/>
    <property type="match status" value="1"/>
</dbReference>
<dbReference type="Gene3D" id="3.30.390.50">
    <property type="entry name" value="CO dehydrogenase flavoprotein, C-terminal domain"/>
    <property type="match status" value="1"/>
</dbReference>
<dbReference type="NCBIfam" id="TIGR02963">
    <property type="entry name" value="xanthine_xdhA"/>
    <property type="match status" value="1"/>
</dbReference>
<dbReference type="EC" id="1.17.1.4" evidence="8"/>
<dbReference type="InterPro" id="IPR016208">
    <property type="entry name" value="Ald_Oxase/xanthine_DH-like"/>
</dbReference>
<dbReference type="InterPro" id="IPR016166">
    <property type="entry name" value="FAD-bd_PCMH"/>
</dbReference>
<dbReference type="Gene3D" id="3.10.20.30">
    <property type="match status" value="1"/>
</dbReference>
<dbReference type="InterPro" id="IPR016167">
    <property type="entry name" value="FAD-bd_PCMH_sub1"/>
</dbReference>